<name>A0ABS4U3R1_9CORY</name>
<dbReference type="InterPro" id="IPR011664">
    <property type="entry name" value="Abi_system_AbiD/AbiF-like"/>
</dbReference>
<comment type="caution">
    <text evidence="1">The sequence shown here is derived from an EMBL/GenBank/DDBJ whole genome shotgun (WGS) entry which is preliminary data.</text>
</comment>
<dbReference type="RefSeq" id="WP_209651463.1">
    <property type="nucleotide sequence ID" value="NZ_CP047357.1"/>
</dbReference>
<evidence type="ECO:0000313" key="2">
    <source>
        <dbReference type="Proteomes" id="UP001519305"/>
    </source>
</evidence>
<reference evidence="1 2" key="1">
    <citation type="submission" date="2021-03" db="EMBL/GenBank/DDBJ databases">
        <title>Sequencing the genomes of 1000 actinobacteria strains.</title>
        <authorList>
            <person name="Klenk H.-P."/>
        </authorList>
    </citation>
    <scope>NUCLEOTIDE SEQUENCE [LARGE SCALE GENOMIC DNA]</scope>
    <source>
        <strain evidence="1 2">DSM 44506</strain>
    </source>
</reference>
<evidence type="ECO:0000313" key="1">
    <source>
        <dbReference type="EMBL" id="MBP2331304.1"/>
    </source>
</evidence>
<gene>
    <name evidence="1" type="ORF">JOF33_000003</name>
</gene>
<keyword evidence="2" id="KW-1185">Reference proteome</keyword>
<dbReference type="Pfam" id="PF07751">
    <property type="entry name" value="Abi_2"/>
    <property type="match status" value="1"/>
</dbReference>
<dbReference type="Proteomes" id="UP001519305">
    <property type="component" value="Unassembled WGS sequence"/>
</dbReference>
<sequence length="326" mass="37952">MQYTKKHLNYEEQVGLLADRGLAIEDRGDAVRQLKRIGYYRLSAYTYPMREIAPQTDANTGRPRRQDRFRPGSRFADAVALHDFDHKLRRLLLSTIQEIEVSLRTQVAYHVGKRSPFAHLDIRHLNEDECRRLTTIPGESRTQYEYWRDEYDSLQQKAKKEDFVAHFNAKYGGEVPLWAATEFMTMGSLVSLFKLMKPEDSRRLSTHYGVKNQQILRGWFKALNTLRNHCAHNARVWNRSTIYPPKKINITMVDSELHHLQGADPNKIYFLVAITGYLVRRVNPNSRFASELTTLMKKFPAGSGFTPETEMGFTPGWNREALWRVS</sequence>
<proteinExistence type="predicted"/>
<organism evidence="1 2">
    <name type="scientific">Corynebacterium freneyi</name>
    <dbReference type="NCBI Taxonomy" id="134034"/>
    <lineage>
        <taxon>Bacteria</taxon>
        <taxon>Bacillati</taxon>
        <taxon>Actinomycetota</taxon>
        <taxon>Actinomycetes</taxon>
        <taxon>Mycobacteriales</taxon>
        <taxon>Corynebacteriaceae</taxon>
        <taxon>Corynebacterium</taxon>
    </lineage>
</organism>
<protein>
    <submittedName>
        <fullName evidence="1">Abortive infection bacteriophage resistance protein</fullName>
    </submittedName>
</protein>
<accession>A0ABS4U3R1</accession>
<dbReference type="EMBL" id="JAGINY010000001">
    <property type="protein sequence ID" value="MBP2331304.1"/>
    <property type="molecule type" value="Genomic_DNA"/>
</dbReference>